<comment type="caution">
    <text evidence="2">The sequence shown here is derived from an EMBL/GenBank/DDBJ whole genome shotgun (WGS) entry which is preliminary data.</text>
</comment>
<protein>
    <submittedName>
        <fullName evidence="1">3-mercaptopyruvate sulfurtransferase SseA</fullName>
    </submittedName>
</protein>
<evidence type="ECO:0000313" key="2">
    <source>
        <dbReference type="EMBL" id="RSB66823.1"/>
    </source>
</evidence>
<dbReference type="OrthoDB" id="9810548at2"/>
<reference evidence="1 4" key="2">
    <citation type="submission" date="2020-08" db="EMBL/GenBank/DDBJ databases">
        <title>Genomic Encyclopedia of Type Strains, Phase III (KMG-III): the genomes of soil and plant-associated and newly described type strains.</title>
        <authorList>
            <person name="Whitman W."/>
        </authorList>
    </citation>
    <scope>NUCLEOTIDE SEQUENCE [LARGE SCALE GENOMIC DNA]</scope>
    <source>
        <strain evidence="1 4">CECT 4113</strain>
    </source>
</reference>
<dbReference type="EMBL" id="JACHXH010000018">
    <property type="protein sequence ID" value="MBB3137004.1"/>
    <property type="molecule type" value="Genomic_DNA"/>
</dbReference>
<gene>
    <name evidence="2" type="ORF">EFD55_23150</name>
    <name evidence="1" type="ORF">FHS26_004762</name>
</gene>
<accession>A0A3R9AD29</accession>
<dbReference type="GO" id="GO:0016740">
    <property type="term" value="F:transferase activity"/>
    <property type="evidence" value="ECO:0007669"/>
    <property type="project" value="UniProtKB-KW"/>
</dbReference>
<keyword evidence="1" id="KW-0670">Pyruvate</keyword>
<keyword evidence="4" id="KW-1185">Reference proteome</keyword>
<evidence type="ECO:0000313" key="1">
    <source>
        <dbReference type="EMBL" id="MBB3137004.1"/>
    </source>
</evidence>
<organism evidence="2 3">
    <name type="scientific">Rhizobium pisi</name>
    <dbReference type="NCBI Taxonomy" id="574561"/>
    <lineage>
        <taxon>Bacteria</taxon>
        <taxon>Pseudomonadati</taxon>
        <taxon>Pseudomonadota</taxon>
        <taxon>Alphaproteobacteria</taxon>
        <taxon>Hyphomicrobiales</taxon>
        <taxon>Rhizobiaceae</taxon>
        <taxon>Rhizobium/Agrobacterium group</taxon>
        <taxon>Rhizobium</taxon>
    </lineage>
</organism>
<keyword evidence="1" id="KW-0808">Transferase</keyword>
<proteinExistence type="predicted"/>
<evidence type="ECO:0000313" key="3">
    <source>
        <dbReference type="Proteomes" id="UP000277279"/>
    </source>
</evidence>
<reference evidence="2 3" key="1">
    <citation type="submission" date="2018-11" db="EMBL/GenBank/DDBJ databases">
        <authorList>
            <person name="Huo Y."/>
        </authorList>
    </citation>
    <scope>NUCLEOTIDE SEQUENCE [LARGE SCALE GENOMIC DNA]</scope>
    <source>
        <strain evidence="2 3">DSM 30132</strain>
    </source>
</reference>
<dbReference type="Proteomes" id="UP000518315">
    <property type="component" value="Unassembled WGS sequence"/>
</dbReference>
<dbReference type="EMBL" id="RJJT01000017">
    <property type="protein sequence ID" value="RSB66823.1"/>
    <property type="molecule type" value="Genomic_DNA"/>
</dbReference>
<dbReference type="Proteomes" id="UP000277279">
    <property type="component" value="Unassembled WGS sequence"/>
</dbReference>
<sequence length="73" mass="8237">MQYDTLIDETPSWLDDHEKITCAYIEKRADDVVNLLKDHIEGANVFAWSANRASFLTSVVFATEPIQGYGDNS</sequence>
<dbReference type="AlphaFoldDB" id="A0A3R9AD29"/>
<dbReference type="RefSeq" id="WP_125847726.1">
    <property type="nucleotide sequence ID" value="NZ_JACHXH010000018.1"/>
</dbReference>
<name>A0A3R9AD29_9HYPH</name>
<evidence type="ECO:0000313" key="4">
    <source>
        <dbReference type="Proteomes" id="UP000518315"/>
    </source>
</evidence>